<evidence type="ECO:0000256" key="2">
    <source>
        <dbReference type="ARBA" id="ARBA00005336"/>
    </source>
</evidence>
<dbReference type="EMBL" id="UINC01004608">
    <property type="protein sequence ID" value="SVA15595.1"/>
    <property type="molecule type" value="Genomic_DNA"/>
</dbReference>
<dbReference type="GO" id="GO:0008422">
    <property type="term" value="F:beta-glucosidase activity"/>
    <property type="evidence" value="ECO:0007669"/>
    <property type="project" value="UniProtKB-EC"/>
</dbReference>
<dbReference type="InterPro" id="IPR051915">
    <property type="entry name" value="Cellulose_Degrad_GH3"/>
</dbReference>
<keyword evidence="6" id="KW-0326">Glycosidase</keyword>
<evidence type="ECO:0000256" key="1">
    <source>
        <dbReference type="ARBA" id="ARBA00000448"/>
    </source>
</evidence>
<dbReference type="PRINTS" id="PR00133">
    <property type="entry name" value="GLHYDRLASE3"/>
</dbReference>
<evidence type="ECO:0000313" key="8">
    <source>
        <dbReference type="EMBL" id="SVA15595.1"/>
    </source>
</evidence>
<feature type="domain" description="Glycoside hydrolase family 3 N-terminal" evidence="7">
    <location>
        <begin position="35"/>
        <end position="375"/>
    </location>
</feature>
<dbReference type="AlphaFoldDB" id="A0A381THJ8"/>
<comment type="catalytic activity">
    <reaction evidence="1">
        <text>Hydrolysis of terminal, non-reducing beta-D-glucosyl residues with release of beta-D-glucose.</text>
        <dbReference type="EC" id="3.2.1.21"/>
    </reaction>
</comment>
<evidence type="ECO:0000256" key="3">
    <source>
        <dbReference type="ARBA" id="ARBA00012744"/>
    </source>
</evidence>
<dbReference type="GO" id="GO:0009251">
    <property type="term" value="P:glucan catabolic process"/>
    <property type="evidence" value="ECO:0007669"/>
    <property type="project" value="TreeGrafter"/>
</dbReference>
<proteinExistence type="inferred from homology"/>
<evidence type="ECO:0000259" key="7">
    <source>
        <dbReference type="Pfam" id="PF00933"/>
    </source>
</evidence>
<evidence type="ECO:0000256" key="4">
    <source>
        <dbReference type="ARBA" id="ARBA00022729"/>
    </source>
</evidence>
<sequence length="438" mass="49307">MKNYIVILMSFLYCCTPKNSNNVDNKINDLLSQMTLQEKVGQMTQINLTVIAKGPNKWTSSFPLMIDNKRARKAIVDYKIGSVLNTINNTAQKPKTWFNTITDIQKYAIDSSRLSIPIIYGIDAIHGTTYTDGATMFPQQITTAASWNPENAYNMALVCAYETRTSGIPWNFSPVLDLGIDPRFPRQFETFGEDPLIVKRFGEAMIKGYQGKDNDVSNKYNIAACIKHFLGYHATISGKDRTPAYIPENVLREYHLPSFKSAIDAGAKTIMINSGLINGIPVHADYNLLTNLLRKELGFEGVILTDWEDINKLYDRDKVAKSKKEATKMAINSGIDMSMVPYDYEEFCNNLIELVEEGEVKMSRIDDAVSKILKLKIELGLFETPVTDYREYDDFGSEKHNQLAYKAASEAITLLKNEENTLPIKGKPRILITGPNGN</sequence>
<dbReference type="Pfam" id="PF00933">
    <property type="entry name" value="Glyco_hydro_3"/>
    <property type="match status" value="1"/>
</dbReference>
<dbReference type="Gene3D" id="3.20.20.300">
    <property type="entry name" value="Glycoside hydrolase, family 3, N-terminal domain"/>
    <property type="match status" value="1"/>
</dbReference>
<comment type="similarity">
    <text evidence="2">Belongs to the glycosyl hydrolase 3 family.</text>
</comment>
<protein>
    <recommendedName>
        <fullName evidence="3">beta-glucosidase</fullName>
        <ecNumber evidence="3">3.2.1.21</ecNumber>
    </recommendedName>
</protein>
<evidence type="ECO:0000256" key="5">
    <source>
        <dbReference type="ARBA" id="ARBA00022801"/>
    </source>
</evidence>
<dbReference type="PANTHER" id="PTHR30620">
    <property type="entry name" value="PERIPLASMIC BETA-GLUCOSIDASE-RELATED"/>
    <property type="match status" value="1"/>
</dbReference>
<feature type="non-terminal residue" evidence="8">
    <location>
        <position position="438"/>
    </location>
</feature>
<dbReference type="InterPro" id="IPR017853">
    <property type="entry name" value="GH"/>
</dbReference>
<dbReference type="InterPro" id="IPR036962">
    <property type="entry name" value="Glyco_hydro_3_N_sf"/>
</dbReference>
<dbReference type="InterPro" id="IPR001764">
    <property type="entry name" value="Glyco_hydro_3_N"/>
</dbReference>
<dbReference type="FunFam" id="3.20.20.300:FF:000007">
    <property type="entry name" value="Lysosomal beta glucosidase"/>
    <property type="match status" value="1"/>
</dbReference>
<reference evidence="8" key="1">
    <citation type="submission" date="2018-05" db="EMBL/GenBank/DDBJ databases">
        <authorList>
            <person name="Lanie J.A."/>
            <person name="Ng W.-L."/>
            <person name="Kazmierczak K.M."/>
            <person name="Andrzejewski T.M."/>
            <person name="Davidsen T.M."/>
            <person name="Wayne K.J."/>
            <person name="Tettelin H."/>
            <person name="Glass J.I."/>
            <person name="Rusch D."/>
            <person name="Podicherti R."/>
            <person name="Tsui H.-C.T."/>
            <person name="Winkler M.E."/>
        </authorList>
    </citation>
    <scope>NUCLEOTIDE SEQUENCE</scope>
</reference>
<organism evidence="8">
    <name type="scientific">marine metagenome</name>
    <dbReference type="NCBI Taxonomy" id="408172"/>
    <lineage>
        <taxon>unclassified sequences</taxon>
        <taxon>metagenomes</taxon>
        <taxon>ecological metagenomes</taxon>
    </lineage>
</organism>
<dbReference type="PANTHER" id="PTHR30620:SF16">
    <property type="entry name" value="LYSOSOMAL BETA GLUCOSIDASE"/>
    <property type="match status" value="1"/>
</dbReference>
<dbReference type="SUPFAM" id="SSF51445">
    <property type="entry name" value="(Trans)glycosidases"/>
    <property type="match status" value="1"/>
</dbReference>
<dbReference type="EC" id="3.2.1.21" evidence="3"/>
<dbReference type="InterPro" id="IPR036881">
    <property type="entry name" value="Glyco_hydro_3_C_sf"/>
</dbReference>
<accession>A0A381THJ8</accession>
<dbReference type="Gene3D" id="3.40.50.1700">
    <property type="entry name" value="Glycoside hydrolase family 3 C-terminal domain"/>
    <property type="match status" value="1"/>
</dbReference>
<gene>
    <name evidence="8" type="ORF">METZ01_LOCUS68449</name>
</gene>
<keyword evidence="4" id="KW-0732">Signal</keyword>
<keyword evidence="5" id="KW-0378">Hydrolase</keyword>
<name>A0A381THJ8_9ZZZZ</name>
<evidence type="ECO:0000256" key="6">
    <source>
        <dbReference type="ARBA" id="ARBA00023295"/>
    </source>
</evidence>